<protein>
    <submittedName>
        <fullName evidence="5">Putative LOV domain-containing protein</fullName>
    </submittedName>
</protein>
<evidence type="ECO:0000256" key="3">
    <source>
        <dbReference type="ARBA" id="ARBA00022991"/>
    </source>
</evidence>
<dbReference type="Pfam" id="PF13426">
    <property type="entry name" value="PAS_9"/>
    <property type="match status" value="1"/>
</dbReference>
<accession>A0A126WVT4</accession>
<dbReference type="InterPro" id="IPR035965">
    <property type="entry name" value="PAS-like_dom_sf"/>
</dbReference>
<feature type="domain" description="PAS" evidence="4">
    <location>
        <begin position="297"/>
        <end position="323"/>
    </location>
</feature>
<dbReference type="EMBL" id="KU698611">
    <property type="protein sequence ID" value="AML76722.1"/>
    <property type="molecule type" value="mRNA"/>
</dbReference>
<dbReference type="AlphaFoldDB" id="A0A126WVT4"/>
<dbReference type="PROSITE" id="PS50112">
    <property type="entry name" value="PAS"/>
    <property type="match status" value="1"/>
</dbReference>
<dbReference type="InterPro" id="IPR000014">
    <property type="entry name" value="PAS"/>
</dbReference>
<reference evidence="5" key="1">
    <citation type="journal article" date="2016" name="Proc. Natl. Acad. Sci. U.S.A.">
        <title>Functional and topological diversity of LOV domain photoreceptors.</title>
        <authorList>
            <person name="Glantz S.T."/>
            <person name="Carpenter E.J."/>
            <person name="Melkonian M."/>
            <person name="Gardner K.H."/>
            <person name="Boyden E.S."/>
            <person name="Wong G.K."/>
            <person name="Chow B.Y."/>
        </authorList>
    </citation>
    <scope>NUCLEOTIDE SEQUENCE</scope>
    <source>
        <strain evidence="5">DBYD_2001917</strain>
    </source>
</reference>
<keyword evidence="3" id="KW-0157">Chromophore</keyword>
<proteinExistence type="evidence at transcript level"/>
<dbReference type="PANTHER" id="PTHR47429:SF2">
    <property type="entry name" value="PROTEIN TWIN LOV 1"/>
    <property type="match status" value="1"/>
</dbReference>
<organism evidence="5">
    <name type="scientific">Synura petersenii</name>
    <dbReference type="NCBI Taxonomy" id="52555"/>
    <lineage>
        <taxon>Eukaryota</taxon>
        <taxon>Sar</taxon>
        <taxon>Stramenopiles</taxon>
        <taxon>Ochrophyta</taxon>
        <taxon>Synurophyceae</taxon>
        <taxon>Synurales</taxon>
        <taxon>Mallomonadaceae</taxon>
        <taxon>Synura</taxon>
    </lineage>
</organism>
<keyword evidence="2" id="KW-0288">FMN</keyword>
<evidence type="ECO:0000256" key="1">
    <source>
        <dbReference type="ARBA" id="ARBA00022630"/>
    </source>
</evidence>
<name>A0A126WVT4_9STRA</name>
<dbReference type="CDD" id="cd00130">
    <property type="entry name" value="PAS"/>
    <property type="match status" value="1"/>
</dbReference>
<dbReference type="Gene3D" id="3.30.450.20">
    <property type="entry name" value="PAS domain"/>
    <property type="match status" value="1"/>
</dbReference>
<dbReference type="PANTHER" id="PTHR47429">
    <property type="entry name" value="PROTEIN TWIN LOV 1"/>
    <property type="match status" value="1"/>
</dbReference>
<evidence type="ECO:0000259" key="4">
    <source>
        <dbReference type="PROSITE" id="PS50112"/>
    </source>
</evidence>
<evidence type="ECO:0000256" key="2">
    <source>
        <dbReference type="ARBA" id="ARBA00022643"/>
    </source>
</evidence>
<keyword evidence="1" id="KW-0285">Flavoprotein</keyword>
<dbReference type="GO" id="GO:0005634">
    <property type="term" value="C:nucleus"/>
    <property type="evidence" value="ECO:0007669"/>
    <property type="project" value="TreeGrafter"/>
</dbReference>
<dbReference type="SUPFAM" id="SSF55785">
    <property type="entry name" value="PYP-like sensor domain (PAS domain)"/>
    <property type="match status" value="1"/>
</dbReference>
<dbReference type="NCBIfam" id="TIGR00229">
    <property type="entry name" value="sensory_box"/>
    <property type="match status" value="1"/>
</dbReference>
<sequence length="421" mass="48087">MGNGLCTSSFKISDSSFEDCSFESQQAIKKFVCLSYDVCTNIDVMKFLLTSNGSRRAFVDFLKSEKCFPLALYQSSEIINDIIFRNDGIGLRFMIRDEEKFITEKSDDGELLLLLTKLFSGEEIFSVDEIVPYFEKSIGCPIFIRAMTILSKFIESRQFDECQTYQLKKSLESISVFQNRGNKVTLPEILSTSISKTLLTEAETQFCTNIITAEYKPLSKRKASTVINVKDCAEIIALEVNQPTIDYNCEDSAQQALNNIDYLEVHRILHYDRWLSAFLATAENLPISVSLAVARSDRRGFPLIYVNKYFETLTGYGRDEVIGANCRFLQRNSRVMENESSRVNILSYALQNAEPVKITLTNFKRNGTPFKNLVALKPIFDERNEYQYVIGLQMELLPERTGAFSVMCRVQRMFDCLPTVI</sequence>
<evidence type="ECO:0000313" key="5">
    <source>
        <dbReference type="EMBL" id="AML76722.1"/>
    </source>
</evidence>